<organism evidence="7 8">
    <name type="scientific">Hwanghaeella grinnelliae</name>
    <dbReference type="NCBI Taxonomy" id="2500179"/>
    <lineage>
        <taxon>Bacteria</taxon>
        <taxon>Pseudomonadati</taxon>
        <taxon>Pseudomonadota</taxon>
        <taxon>Alphaproteobacteria</taxon>
        <taxon>Rhodospirillales</taxon>
        <taxon>Rhodospirillaceae</taxon>
        <taxon>Hwanghaeella</taxon>
    </lineage>
</organism>
<dbReference type="InterPro" id="IPR017853">
    <property type="entry name" value="GH"/>
</dbReference>
<comment type="caution">
    <text evidence="7">The sequence shown here is derived from an EMBL/GenBank/DDBJ whole genome shotgun (WGS) entry which is preliminary data.</text>
</comment>
<dbReference type="Gene3D" id="3.20.20.300">
    <property type="entry name" value="Glycoside hydrolase, family 3, N-terminal domain"/>
    <property type="match status" value="1"/>
</dbReference>
<comment type="catalytic activity">
    <reaction evidence="1">
        <text>Hydrolysis of terminal non-reducing N-acetyl-D-hexosamine residues in N-acetyl-beta-D-hexosaminides.</text>
        <dbReference type="EC" id="3.2.1.52"/>
    </reaction>
</comment>
<dbReference type="EC" id="3.2.1.52" evidence="3"/>
<dbReference type="InterPro" id="IPR036962">
    <property type="entry name" value="Glyco_hydro_3_N_sf"/>
</dbReference>
<dbReference type="EMBL" id="SADE01000001">
    <property type="protein sequence ID" value="RVU39618.1"/>
    <property type="molecule type" value="Genomic_DNA"/>
</dbReference>
<protein>
    <recommendedName>
        <fullName evidence="3">beta-N-acetylhexosaminidase</fullName>
        <ecNumber evidence="3">3.2.1.52</ecNumber>
    </recommendedName>
</protein>
<dbReference type="GO" id="GO:0009254">
    <property type="term" value="P:peptidoglycan turnover"/>
    <property type="evidence" value="ECO:0007669"/>
    <property type="project" value="TreeGrafter"/>
</dbReference>
<dbReference type="InterPro" id="IPR050226">
    <property type="entry name" value="NagZ_Beta-hexosaminidase"/>
</dbReference>
<evidence type="ECO:0000259" key="6">
    <source>
        <dbReference type="Pfam" id="PF00933"/>
    </source>
</evidence>
<reference evidence="8" key="1">
    <citation type="submission" date="2019-01" db="EMBL/GenBank/DDBJ databases">
        <title>Gri0909 isolated from a small marine red alga.</title>
        <authorList>
            <person name="Kim J."/>
            <person name="Jeong S.E."/>
            <person name="Jeon C.O."/>
        </authorList>
    </citation>
    <scope>NUCLEOTIDE SEQUENCE [LARGE SCALE GENOMIC DNA]</scope>
    <source>
        <strain evidence="8">Gri0909</strain>
    </source>
</reference>
<evidence type="ECO:0000256" key="2">
    <source>
        <dbReference type="ARBA" id="ARBA00005336"/>
    </source>
</evidence>
<keyword evidence="8" id="KW-1185">Reference proteome</keyword>
<feature type="domain" description="Glycoside hydrolase family 3 N-terminal" evidence="6">
    <location>
        <begin position="30"/>
        <end position="298"/>
    </location>
</feature>
<dbReference type="AlphaFoldDB" id="A0A3S2ZB14"/>
<sequence>MPASNVIYGLEETMPTAQERAFFRDMDPFGYILFARNIKDAEQVRALTKSLREISGRDDLPILIDQEGGRVQRLRGPHFREAPPAGAIAELALIDEKQGLRAAYLHALGIGVQLRDLGITVDCAPCLDLRFEGASDVIGDRSYGNDPELVGKLGRAAIDGFRQAGVMPVIKHLPGHGRALVDSHHGLPVIDTGLELLAKTDFRPFANCRQKTWGMTAHLVLTAVDPDRPITQSATGIQEIIRDRIGFDGPLMTDDLSMNALTGEMAYRADKAVAAGCDLLLHCNGKFDEMESVAEAVVPLSGKALERIKGAPIPKQAAHPGLTEIEAELSDLLARTQ</sequence>
<comment type="similarity">
    <text evidence="2">Belongs to the glycosyl hydrolase 3 family.</text>
</comment>
<evidence type="ECO:0000256" key="3">
    <source>
        <dbReference type="ARBA" id="ARBA00012663"/>
    </source>
</evidence>
<dbReference type="GO" id="GO:0004563">
    <property type="term" value="F:beta-N-acetylhexosaminidase activity"/>
    <property type="evidence" value="ECO:0007669"/>
    <property type="project" value="UniProtKB-EC"/>
</dbReference>
<dbReference type="Pfam" id="PF00933">
    <property type="entry name" value="Glyco_hydro_3"/>
    <property type="match status" value="1"/>
</dbReference>
<evidence type="ECO:0000313" key="7">
    <source>
        <dbReference type="EMBL" id="RVU39618.1"/>
    </source>
</evidence>
<dbReference type="SUPFAM" id="SSF51445">
    <property type="entry name" value="(Trans)glycosidases"/>
    <property type="match status" value="1"/>
</dbReference>
<dbReference type="GO" id="GO:0005975">
    <property type="term" value="P:carbohydrate metabolic process"/>
    <property type="evidence" value="ECO:0007669"/>
    <property type="project" value="InterPro"/>
</dbReference>
<name>A0A3S2ZB14_9PROT</name>
<evidence type="ECO:0000256" key="4">
    <source>
        <dbReference type="ARBA" id="ARBA00022801"/>
    </source>
</evidence>
<dbReference type="PANTHER" id="PTHR30480:SF13">
    <property type="entry name" value="BETA-HEXOSAMINIDASE"/>
    <property type="match status" value="1"/>
</dbReference>
<keyword evidence="4 7" id="KW-0378">Hydrolase</keyword>
<accession>A0A3S2ZB14</accession>
<dbReference type="PANTHER" id="PTHR30480">
    <property type="entry name" value="BETA-HEXOSAMINIDASE-RELATED"/>
    <property type="match status" value="1"/>
</dbReference>
<keyword evidence="5 7" id="KW-0326">Glycosidase</keyword>
<dbReference type="OrthoDB" id="9786661at2"/>
<dbReference type="NCBIfam" id="NF003740">
    <property type="entry name" value="PRK05337.1"/>
    <property type="match status" value="1"/>
</dbReference>
<evidence type="ECO:0000256" key="1">
    <source>
        <dbReference type="ARBA" id="ARBA00001231"/>
    </source>
</evidence>
<dbReference type="Proteomes" id="UP000287447">
    <property type="component" value="Unassembled WGS sequence"/>
</dbReference>
<evidence type="ECO:0000313" key="8">
    <source>
        <dbReference type="Proteomes" id="UP000287447"/>
    </source>
</evidence>
<dbReference type="RefSeq" id="WP_127764989.1">
    <property type="nucleotide sequence ID" value="NZ_SADE01000001.1"/>
</dbReference>
<evidence type="ECO:0000256" key="5">
    <source>
        <dbReference type="ARBA" id="ARBA00023295"/>
    </source>
</evidence>
<dbReference type="InterPro" id="IPR001764">
    <property type="entry name" value="Glyco_hydro_3_N"/>
</dbReference>
<gene>
    <name evidence="7" type="ORF">EOI86_10445</name>
</gene>
<proteinExistence type="inferred from homology"/>